<dbReference type="Proteomes" id="UP000241209">
    <property type="component" value="Unassembled WGS sequence"/>
</dbReference>
<sequence length="722" mass="82524">MTTKINDRDLTELSGFWVYKNTGTIKNFTVNGKKFKEIDSFEDNDNLNTKGASDTKTYELLDAKGHGLGQQVIVFQGTDNEESINPNNPLNEKVADDWLQNIKLMNNKNKSTELLKQNDEYVKNYKQKIKDAQKLTSTEFYKKYNIEKKKFQNKTLVGFGGNSQGGASAKYQGIQHPGTHTVATDPATIPKTALDKHKKPKYKNIISYHSSFDILSWAQDTFVKDNPGQRVELLNGVPTLDNLASSHLGYKRKFNDDNNTYKNIPISKIKSVKGTKDKKGHTVHKTIKVNMEMDDRIPINVWTNDAITTSGKGGLIKLDINKLGDLNKLVTGETSTMLAESVTFLEESYNISEVEYANFGERKNRLKQNFTYEICLEPLSNYIETIKSKEKYLDIRLDEVQRAIIPISAFIPQITFTTLRHSVHSISKHLTKGVEAIYDTLDEDLRKMFKNIDHDFQDGVTEEMMEHLKIVSQNIKQIKQQNDIYGRQIGDIKNIMSQQDATVMDGNFSLTYSGENMVSGNVVQSNYLTRKMTILTDHIDNAIEQLSEKLQELYIQHFKPAFEQMIELGSTIHSTQNKIYRILDMLDNKIIKQLLKSSMISDSSDIRKVLEIMNDELYKWTTLLVDLKTASPILEGHLDDIIMNMKPMIVQMIFEPSHYDDMFNLNTQAQARLDQMAQQFEVVCNGLNDNDGQAIKTMNDSATLIRENMKKVKEQVEKLAVY</sequence>
<evidence type="ECO:0000313" key="2">
    <source>
        <dbReference type="Proteomes" id="UP000241209"/>
    </source>
</evidence>
<organism evidence="1 2">
    <name type="scientific">Mammaliicoccus vitulinus</name>
    <dbReference type="NCBI Taxonomy" id="71237"/>
    <lineage>
        <taxon>Bacteria</taxon>
        <taxon>Bacillati</taxon>
        <taxon>Bacillota</taxon>
        <taxon>Bacilli</taxon>
        <taxon>Bacillales</taxon>
        <taxon>Staphylococcaceae</taxon>
        <taxon>Mammaliicoccus</taxon>
    </lineage>
</organism>
<name>A0A2T4PQL1_9STAP</name>
<gene>
    <name evidence="1" type="ORF">BU072_12230</name>
</gene>
<protein>
    <submittedName>
        <fullName evidence="1">Uncharacterized protein</fullName>
    </submittedName>
</protein>
<reference evidence="1 2" key="1">
    <citation type="journal article" date="2016" name="Front. Microbiol.">
        <title>Comprehensive Phylogenetic Analysis of Bovine Non-aureus Staphylococci Species Based on Whole-Genome Sequencing.</title>
        <authorList>
            <person name="Naushad S."/>
            <person name="Barkema H.W."/>
            <person name="Luby C."/>
            <person name="Condas L.A."/>
            <person name="Nobrega D.B."/>
            <person name="Carson D.A."/>
            <person name="De Buck J."/>
        </authorList>
    </citation>
    <scope>NUCLEOTIDE SEQUENCE [LARGE SCALE GENOMIC DNA]</scope>
    <source>
        <strain evidence="1 2">SNUC 2204</strain>
    </source>
</reference>
<accession>A0A2T4PQL1</accession>
<dbReference type="EMBL" id="PZFK01000034">
    <property type="protein sequence ID" value="PTI28136.1"/>
    <property type="molecule type" value="Genomic_DNA"/>
</dbReference>
<evidence type="ECO:0000313" key="1">
    <source>
        <dbReference type="EMBL" id="PTI28136.1"/>
    </source>
</evidence>
<proteinExistence type="predicted"/>
<dbReference type="AlphaFoldDB" id="A0A2T4PQL1"/>
<comment type="caution">
    <text evidence="1">The sequence shown here is derived from an EMBL/GenBank/DDBJ whole genome shotgun (WGS) entry which is preliminary data.</text>
</comment>
<dbReference type="RefSeq" id="WP_107557333.1">
    <property type="nucleotide sequence ID" value="NZ_PZFK01000034.1"/>
</dbReference>